<comment type="caution">
    <text evidence="2">The sequence shown here is derived from an EMBL/GenBank/DDBJ whole genome shotgun (WGS) entry which is preliminary data.</text>
</comment>
<reference evidence="3" key="1">
    <citation type="journal article" date="2019" name="Int. J. Syst. Evol. Microbiol.">
        <title>The Global Catalogue of Microorganisms (GCM) 10K type strain sequencing project: providing services to taxonomists for standard genome sequencing and annotation.</title>
        <authorList>
            <consortium name="The Broad Institute Genomics Platform"/>
            <consortium name="The Broad Institute Genome Sequencing Center for Infectious Disease"/>
            <person name="Wu L."/>
            <person name="Ma J."/>
        </authorList>
    </citation>
    <scope>NUCLEOTIDE SEQUENCE [LARGE SCALE GENOMIC DNA]</scope>
    <source>
        <strain evidence="3">CGMCC 4.7677</strain>
    </source>
</reference>
<evidence type="ECO:0000313" key="2">
    <source>
        <dbReference type="EMBL" id="GHF00608.1"/>
    </source>
</evidence>
<protein>
    <submittedName>
        <fullName evidence="2">Uncharacterized protein</fullName>
    </submittedName>
</protein>
<dbReference type="Proteomes" id="UP000605897">
    <property type="component" value="Unassembled WGS sequence"/>
</dbReference>
<evidence type="ECO:0000313" key="3">
    <source>
        <dbReference type="Proteomes" id="UP000605897"/>
    </source>
</evidence>
<dbReference type="EMBL" id="BNAU01000004">
    <property type="protein sequence ID" value="GHF00608.1"/>
    <property type="molecule type" value="Genomic_DNA"/>
</dbReference>
<feature type="region of interest" description="Disordered" evidence="1">
    <location>
        <begin position="51"/>
        <end position="74"/>
    </location>
</feature>
<sequence>MRNGTATVNASAHTTIASTAARRVVDIPSTRAAPAPGFPWLRRRRAFPAATRRASCGRRAGAPSARRADEPSVRRGRLARWVPRCVIYPGQLSVENRGNASSPA</sequence>
<organism evidence="2 3">
    <name type="scientific">Amycolatopsis deserti</name>
    <dbReference type="NCBI Taxonomy" id="185696"/>
    <lineage>
        <taxon>Bacteria</taxon>
        <taxon>Bacillati</taxon>
        <taxon>Actinomycetota</taxon>
        <taxon>Actinomycetes</taxon>
        <taxon>Pseudonocardiales</taxon>
        <taxon>Pseudonocardiaceae</taxon>
        <taxon>Amycolatopsis</taxon>
    </lineage>
</organism>
<proteinExistence type="predicted"/>
<evidence type="ECO:0000256" key="1">
    <source>
        <dbReference type="SAM" id="MobiDB-lite"/>
    </source>
</evidence>
<accession>A0ABQ3J690</accession>
<keyword evidence="3" id="KW-1185">Reference proteome</keyword>
<gene>
    <name evidence="2" type="ORF">GCM10017786_36830</name>
</gene>
<feature type="compositionally biased region" description="Low complexity" evidence="1">
    <location>
        <begin position="51"/>
        <end position="65"/>
    </location>
</feature>
<name>A0ABQ3J690_9PSEU</name>